<evidence type="ECO:0000259" key="6">
    <source>
        <dbReference type="Pfam" id="PF13515"/>
    </source>
</evidence>
<keyword evidence="3 5" id="KW-1133">Transmembrane helix</keyword>
<comment type="caution">
    <text evidence="7">The sequence shown here is derived from an EMBL/GenBank/DDBJ whole genome shotgun (WGS) entry which is preliminary data.</text>
</comment>
<reference evidence="7 8" key="1">
    <citation type="submission" date="2018-03" db="EMBL/GenBank/DDBJ databases">
        <title>Genome assembly of novel Miniimonas species PCH200.</title>
        <authorList>
            <person name="Thakur V."/>
            <person name="Kumar V."/>
            <person name="Singh D."/>
        </authorList>
    </citation>
    <scope>NUCLEOTIDE SEQUENCE [LARGE SCALE GENOMIC DNA]</scope>
    <source>
        <strain evidence="7 8">PCH200</strain>
    </source>
</reference>
<feature type="domain" description="Integral membrane bound transporter" evidence="6">
    <location>
        <begin position="35"/>
        <end position="156"/>
    </location>
</feature>
<dbReference type="EMBL" id="PYHR01000002">
    <property type="protein sequence ID" value="PWD51836.1"/>
    <property type="molecule type" value="Genomic_DNA"/>
</dbReference>
<comment type="subcellular location">
    <subcellularLocation>
        <location evidence="1">Membrane</location>
        <topology evidence="1">Multi-pass membrane protein</topology>
    </subcellularLocation>
</comment>
<sequence length="359" mass="37438">MSSRVPRGLRLGLDRARDGLVPVAWVSLATGVAYAVAGLVLGHPYPFFAAVAAFSALGFTADVQPRRVGEVALGISLGVGMGEAIQLTFGSGPLQTTAVVFVAVMIAKVLDPSPVLTTQSAVQSIVVLGLPIVSSSGGGIGRWTDALMGGAVALVFSLVIPRDPRRRPRALARTTLAELAEVLGRLGRGLHRGDPESVADALQRARSTQALLVSWEGAVSSASATARFSPAWHRHVGTVADLADACEFTDRAIRTTRVLARRAAVAVADGHADERLAGVVEELGVVTRRLGALIGSGRDAAEAVPELRAVAEQLGTAAERDPVRHTLLSLLRSVTFDLLRAAGQDERQAAEALRQRGGA</sequence>
<accession>A0A2U1ZXW8</accession>
<evidence type="ECO:0000256" key="1">
    <source>
        <dbReference type="ARBA" id="ARBA00004141"/>
    </source>
</evidence>
<organism evidence="7 8">
    <name type="scientific">Serinibacter arcticus</name>
    <dbReference type="NCBI Taxonomy" id="1655435"/>
    <lineage>
        <taxon>Bacteria</taxon>
        <taxon>Bacillati</taxon>
        <taxon>Actinomycetota</taxon>
        <taxon>Actinomycetes</taxon>
        <taxon>Micrococcales</taxon>
        <taxon>Beutenbergiaceae</taxon>
        <taxon>Serinibacter</taxon>
    </lineage>
</organism>
<dbReference type="OrthoDB" id="5198202at2"/>
<feature type="transmembrane region" description="Helical" evidence="5">
    <location>
        <begin position="20"/>
        <end position="41"/>
    </location>
</feature>
<evidence type="ECO:0000256" key="4">
    <source>
        <dbReference type="ARBA" id="ARBA00023136"/>
    </source>
</evidence>
<gene>
    <name evidence="7" type="ORF">C8046_15480</name>
</gene>
<evidence type="ECO:0000313" key="7">
    <source>
        <dbReference type="EMBL" id="PWD51836.1"/>
    </source>
</evidence>
<dbReference type="GO" id="GO:0016020">
    <property type="term" value="C:membrane"/>
    <property type="evidence" value="ECO:0007669"/>
    <property type="project" value="UniProtKB-SubCell"/>
</dbReference>
<dbReference type="AlphaFoldDB" id="A0A2U1ZXW8"/>
<keyword evidence="2 5" id="KW-0812">Transmembrane</keyword>
<name>A0A2U1ZXW8_9MICO</name>
<evidence type="ECO:0000256" key="5">
    <source>
        <dbReference type="SAM" id="Phobius"/>
    </source>
</evidence>
<dbReference type="Proteomes" id="UP000245166">
    <property type="component" value="Unassembled WGS sequence"/>
</dbReference>
<dbReference type="InterPro" id="IPR049453">
    <property type="entry name" value="Memb_transporter_dom"/>
</dbReference>
<dbReference type="Pfam" id="PF13515">
    <property type="entry name" value="FUSC_2"/>
    <property type="match status" value="1"/>
</dbReference>
<keyword evidence="8" id="KW-1185">Reference proteome</keyword>
<evidence type="ECO:0000256" key="3">
    <source>
        <dbReference type="ARBA" id="ARBA00022989"/>
    </source>
</evidence>
<evidence type="ECO:0000256" key="2">
    <source>
        <dbReference type="ARBA" id="ARBA00022692"/>
    </source>
</evidence>
<proteinExistence type="predicted"/>
<dbReference type="RefSeq" id="WP_109230217.1">
    <property type="nucleotide sequence ID" value="NZ_PYHR01000002.1"/>
</dbReference>
<keyword evidence="4 5" id="KW-0472">Membrane</keyword>
<evidence type="ECO:0000313" key="8">
    <source>
        <dbReference type="Proteomes" id="UP000245166"/>
    </source>
</evidence>
<protein>
    <recommendedName>
        <fullName evidence="6">Integral membrane bound transporter domain-containing protein</fullName>
    </recommendedName>
</protein>